<dbReference type="OrthoDB" id="3365698at2759"/>
<proteinExistence type="predicted"/>
<evidence type="ECO:0000313" key="1">
    <source>
        <dbReference type="EMBL" id="KAG7439242.1"/>
    </source>
</evidence>
<dbReference type="GeneID" id="66100464"/>
<keyword evidence="2" id="KW-1185">Reference proteome</keyword>
<gene>
    <name evidence="1" type="ORF">BT62DRAFT_1014197</name>
</gene>
<organism evidence="1 2">
    <name type="scientific">Guyanagaster necrorhizus</name>
    <dbReference type="NCBI Taxonomy" id="856835"/>
    <lineage>
        <taxon>Eukaryota</taxon>
        <taxon>Fungi</taxon>
        <taxon>Dikarya</taxon>
        <taxon>Basidiomycota</taxon>
        <taxon>Agaricomycotina</taxon>
        <taxon>Agaricomycetes</taxon>
        <taxon>Agaricomycetidae</taxon>
        <taxon>Agaricales</taxon>
        <taxon>Marasmiineae</taxon>
        <taxon>Physalacriaceae</taxon>
        <taxon>Guyanagaster</taxon>
    </lineage>
</organism>
<dbReference type="RefSeq" id="XP_043032746.1">
    <property type="nucleotide sequence ID" value="XM_043178177.1"/>
</dbReference>
<name>A0A9P7VES5_9AGAR</name>
<sequence>MVRKGTSEGVMTSSKFTDILCDFAVVGDMSADVPRMEPKYELWLPRSLELEPAIQPDYSYARPDARIIERLPTSALQMNFERKSLEAPIAKPPRPILELDSFIDVTTSHLDYLTKDHDQAIENNANSKNIIISPCCRVPREMLTEIYTWR</sequence>
<accession>A0A9P7VES5</accession>
<protein>
    <submittedName>
        <fullName evidence="1">Uncharacterized protein</fullName>
    </submittedName>
</protein>
<evidence type="ECO:0000313" key="2">
    <source>
        <dbReference type="Proteomes" id="UP000812287"/>
    </source>
</evidence>
<dbReference type="AlphaFoldDB" id="A0A9P7VES5"/>
<dbReference type="EMBL" id="MU250604">
    <property type="protein sequence ID" value="KAG7439242.1"/>
    <property type="molecule type" value="Genomic_DNA"/>
</dbReference>
<comment type="caution">
    <text evidence="1">The sequence shown here is derived from an EMBL/GenBank/DDBJ whole genome shotgun (WGS) entry which is preliminary data.</text>
</comment>
<reference evidence="1" key="1">
    <citation type="submission" date="2020-11" db="EMBL/GenBank/DDBJ databases">
        <title>Adaptations for nitrogen fixation in a non-lichenized fungal sporocarp promotes dispersal by wood-feeding termites.</title>
        <authorList>
            <consortium name="DOE Joint Genome Institute"/>
            <person name="Koch R.A."/>
            <person name="Yoon G."/>
            <person name="Arayal U."/>
            <person name="Lail K."/>
            <person name="Amirebrahimi M."/>
            <person name="Labutti K."/>
            <person name="Lipzen A."/>
            <person name="Riley R."/>
            <person name="Barry K."/>
            <person name="Henrissat B."/>
            <person name="Grigoriev I.V."/>
            <person name="Herr J.R."/>
            <person name="Aime M.C."/>
        </authorList>
    </citation>
    <scope>NUCLEOTIDE SEQUENCE</scope>
    <source>
        <strain evidence="1">MCA 3950</strain>
    </source>
</reference>
<dbReference type="Proteomes" id="UP000812287">
    <property type="component" value="Unassembled WGS sequence"/>
</dbReference>